<evidence type="ECO:0000256" key="1">
    <source>
        <dbReference type="SAM" id="Phobius"/>
    </source>
</evidence>
<dbReference type="PANTHER" id="PTHR34205:SF2">
    <property type="entry name" value="DUF962 DOMAIN-CONTAINING PROTEIN"/>
    <property type="match status" value="1"/>
</dbReference>
<keyword evidence="1" id="KW-1133">Transmembrane helix</keyword>
<name>A0A251SSK1_HELAN</name>
<dbReference type="InParanoid" id="A0A251SSK1"/>
<dbReference type="AlphaFoldDB" id="A0A251SSK1"/>
<evidence type="ECO:0000313" key="3">
    <source>
        <dbReference type="EMBL" id="OTG01835.1"/>
    </source>
</evidence>
<dbReference type="Pfam" id="PF06127">
    <property type="entry name" value="Mpo1-like"/>
    <property type="match status" value="1"/>
</dbReference>
<keyword evidence="1" id="KW-0812">Transmembrane</keyword>
<dbReference type="EMBL" id="CM007902">
    <property type="protein sequence ID" value="OTG01835.1"/>
    <property type="molecule type" value="Genomic_DNA"/>
</dbReference>
<dbReference type="OMA" id="RWHFMAT"/>
<reference evidence="2" key="3">
    <citation type="submission" date="2020-06" db="EMBL/GenBank/DDBJ databases">
        <title>Helianthus annuus Genome sequencing and assembly Release 2.</title>
        <authorList>
            <person name="Gouzy J."/>
            <person name="Langlade N."/>
            <person name="Munos S."/>
        </authorList>
    </citation>
    <scope>NUCLEOTIDE SEQUENCE</scope>
    <source>
        <tissue evidence="2">Leaves</tissue>
    </source>
</reference>
<dbReference type="InterPro" id="IPR009305">
    <property type="entry name" value="Mpo1-like"/>
</dbReference>
<dbReference type="Proteomes" id="UP000215914">
    <property type="component" value="Chromosome 13"/>
</dbReference>
<reference evidence="3" key="2">
    <citation type="submission" date="2017-02" db="EMBL/GenBank/DDBJ databases">
        <title>Sunflower complete genome.</title>
        <authorList>
            <person name="Langlade N."/>
            <person name="Munos S."/>
        </authorList>
    </citation>
    <scope>NUCLEOTIDE SEQUENCE [LARGE SCALE GENOMIC DNA]</scope>
    <source>
        <tissue evidence="3">Leaves</tissue>
    </source>
</reference>
<gene>
    <name evidence="3" type="ORF">HannXRQ_Chr13g0406341</name>
    <name evidence="2" type="ORF">HanXRQr2_Chr13g0591971</name>
</gene>
<sequence>MSFKNMEEFWPFYLKQHSKPATKRWHFMATLSCILCLLYAVAFNGWFVFLMPVLAYSMAWYSHFFVEGNVPLTFGNPVWALRGDLKMFGLMLTGQMDKELKRVAKKHGKQVN</sequence>
<organism evidence="3 4">
    <name type="scientific">Helianthus annuus</name>
    <name type="common">Common sunflower</name>
    <dbReference type="NCBI Taxonomy" id="4232"/>
    <lineage>
        <taxon>Eukaryota</taxon>
        <taxon>Viridiplantae</taxon>
        <taxon>Streptophyta</taxon>
        <taxon>Embryophyta</taxon>
        <taxon>Tracheophyta</taxon>
        <taxon>Spermatophyta</taxon>
        <taxon>Magnoliopsida</taxon>
        <taxon>eudicotyledons</taxon>
        <taxon>Gunneridae</taxon>
        <taxon>Pentapetalae</taxon>
        <taxon>asterids</taxon>
        <taxon>campanulids</taxon>
        <taxon>Asterales</taxon>
        <taxon>Asteraceae</taxon>
        <taxon>Asteroideae</taxon>
        <taxon>Heliantheae alliance</taxon>
        <taxon>Heliantheae</taxon>
        <taxon>Helianthus</taxon>
    </lineage>
</organism>
<proteinExistence type="predicted"/>
<keyword evidence="4" id="KW-1185">Reference proteome</keyword>
<evidence type="ECO:0000313" key="4">
    <source>
        <dbReference type="Proteomes" id="UP000215914"/>
    </source>
</evidence>
<reference evidence="2 4" key="1">
    <citation type="journal article" date="2017" name="Nature">
        <title>The sunflower genome provides insights into oil metabolism, flowering and Asterid evolution.</title>
        <authorList>
            <person name="Badouin H."/>
            <person name="Gouzy J."/>
            <person name="Grassa C.J."/>
            <person name="Murat F."/>
            <person name="Staton S.E."/>
            <person name="Cottret L."/>
            <person name="Lelandais-Briere C."/>
            <person name="Owens G.L."/>
            <person name="Carrere S."/>
            <person name="Mayjonade B."/>
            <person name="Legrand L."/>
            <person name="Gill N."/>
            <person name="Kane N.C."/>
            <person name="Bowers J.E."/>
            <person name="Hubner S."/>
            <person name="Bellec A."/>
            <person name="Berard A."/>
            <person name="Berges H."/>
            <person name="Blanchet N."/>
            <person name="Boniface M.C."/>
            <person name="Brunel D."/>
            <person name="Catrice O."/>
            <person name="Chaidir N."/>
            <person name="Claudel C."/>
            <person name="Donnadieu C."/>
            <person name="Faraut T."/>
            <person name="Fievet G."/>
            <person name="Helmstetter N."/>
            <person name="King M."/>
            <person name="Knapp S.J."/>
            <person name="Lai Z."/>
            <person name="Le Paslier M.C."/>
            <person name="Lippi Y."/>
            <person name="Lorenzon L."/>
            <person name="Mandel J.R."/>
            <person name="Marage G."/>
            <person name="Marchand G."/>
            <person name="Marquand E."/>
            <person name="Bret-Mestries E."/>
            <person name="Morien E."/>
            <person name="Nambeesan S."/>
            <person name="Nguyen T."/>
            <person name="Pegot-Espagnet P."/>
            <person name="Pouilly N."/>
            <person name="Raftis F."/>
            <person name="Sallet E."/>
            <person name="Schiex T."/>
            <person name="Thomas J."/>
            <person name="Vandecasteele C."/>
            <person name="Vares D."/>
            <person name="Vear F."/>
            <person name="Vautrin S."/>
            <person name="Crespi M."/>
            <person name="Mangin B."/>
            <person name="Burke J.M."/>
            <person name="Salse J."/>
            <person name="Munos S."/>
            <person name="Vincourt P."/>
            <person name="Rieseberg L.H."/>
            <person name="Langlade N.B."/>
        </authorList>
    </citation>
    <scope>NUCLEOTIDE SEQUENCE [LARGE SCALE GENOMIC DNA]</scope>
    <source>
        <strain evidence="4">cv. SF193</strain>
        <tissue evidence="2">Leaves</tissue>
    </source>
</reference>
<accession>A0A251SSK1</accession>
<feature type="transmembrane region" description="Helical" evidence="1">
    <location>
        <begin position="60"/>
        <end position="81"/>
    </location>
</feature>
<feature type="transmembrane region" description="Helical" evidence="1">
    <location>
        <begin position="25"/>
        <end position="48"/>
    </location>
</feature>
<keyword evidence="1" id="KW-0472">Membrane</keyword>
<protein>
    <recommendedName>
        <fullName evidence="5">DUF962 domain-containing protein</fullName>
    </recommendedName>
</protein>
<dbReference type="Gramene" id="mRNA:HanXRQr2_Chr13g0591971">
    <property type="protein sequence ID" value="CDS:HanXRQr2_Chr13g0591971.1"/>
    <property type="gene ID" value="HanXRQr2_Chr13g0591971"/>
</dbReference>
<dbReference type="EMBL" id="MNCJ02000328">
    <property type="protein sequence ID" value="KAF5773737.1"/>
    <property type="molecule type" value="Genomic_DNA"/>
</dbReference>
<dbReference type="PANTHER" id="PTHR34205">
    <property type="entry name" value="TRANSMEMBRANE PROTEIN"/>
    <property type="match status" value="1"/>
</dbReference>
<evidence type="ECO:0008006" key="5">
    <source>
        <dbReference type="Google" id="ProtNLM"/>
    </source>
</evidence>
<evidence type="ECO:0000313" key="2">
    <source>
        <dbReference type="EMBL" id="KAF5773737.1"/>
    </source>
</evidence>